<dbReference type="PANTHER" id="PTHR38773">
    <property type="entry name" value="PROTEIN SPRT"/>
    <property type="match status" value="1"/>
</dbReference>
<dbReference type="Proteomes" id="UP001143362">
    <property type="component" value="Unassembled WGS sequence"/>
</dbReference>
<protein>
    <submittedName>
        <fullName evidence="2">Metallopeptidase (SprT family)</fullName>
    </submittedName>
</protein>
<dbReference type="EMBL" id="SHNN01000002">
    <property type="protein sequence ID" value="MCX2981969.1"/>
    <property type="molecule type" value="Genomic_DNA"/>
</dbReference>
<organism evidence="2 3">
    <name type="scientific">Candidatus Litorirhabdus singularis</name>
    <dbReference type="NCBI Taxonomy" id="2518993"/>
    <lineage>
        <taxon>Bacteria</taxon>
        <taxon>Pseudomonadati</taxon>
        <taxon>Pseudomonadota</taxon>
        <taxon>Gammaproteobacteria</taxon>
        <taxon>Cellvibrionales</taxon>
        <taxon>Halieaceae</taxon>
        <taxon>Candidatus Litorirhabdus</taxon>
    </lineage>
</organism>
<evidence type="ECO:0000313" key="3">
    <source>
        <dbReference type="Proteomes" id="UP001143362"/>
    </source>
</evidence>
<dbReference type="Pfam" id="PF10263">
    <property type="entry name" value="SprT-like"/>
    <property type="match status" value="1"/>
</dbReference>
<evidence type="ECO:0000259" key="1">
    <source>
        <dbReference type="SMART" id="SM00731"/>
    </source>
</evidence>
<feature type="domain" description="SprT-like" evidence="1">
    <location>
        <begin position="15"/>
        <end position="169"/>
    </location>
</feature>
<dbReference type="SMART" id="SM00731">
    <property type="entry name" value="SprT"/>
    <property type="match status" value="1"/>
</dbReference>
<gene>
    <name evidence="2" type="ORF">EYC98_13990</name>
</gene>
<reference evidence="2" key="1">
    <citation type="submission" date="2019-02" db="EMBL/GenBank/DDBJ databases">
        <authorList>
            <person name="Li S.-H."/>
        </authorList>
    </citation>
    <scope>NUCLEOTIDE SEQUENCE</scope>
    <source>
        <strain evidence="2">IMCC14734</strain>
    </source>
</reference>
<evidence type="ECO:0000313" key="2">
    <source>
        <dbReference type="EMBL" id="MCX2981969.1"/>
    </source>
</evidence>
<proteinExistence type="predicted"/>
<comment type="caution">
    <text evidence="2">The sequence shown here is derived from an EMBL/GenBank/DDBJ whole genome shotgun (WGS) entry which is preliminary data.</text>
</comment>
<dbReference type="PANTHER" id="PTHR38773:SF1">
    <property type="entry name" value="PROTEIN SPRT"/>
    <property type="match status" value="1"/>
</dbReference>
<keyword evidence="3" id="KW-1185">Reference proteome</keyword>
<accession>A0ABT3TI76</accession>
<sequence>MIEPIDDERRAEVIAATNQYLQLAETVYQHPLKEVQIRFDLPGSSAGMFKVAGGNRIIRYNPWLFAKYYPENLTGTVPHEVAHFAVHCHYRRRVKPHGPEWLALMQAFDADPSVTCSFDLSGIPQRRQTRYNYRCDCRLHEVSARRHNTMVRGKGRYQCLQCKGELTPTQLPFE</sequence>
<dbReference type="InterPro" id="IPR006640">
    <property type="entry name" value="SprT-like_domain"/>
</dbReference>
<name>A0ABT3TI76_9GAMM</name>
<dbReference type="RefSeq" id="WP_279245964.1">
    <property type="nucleotide sequence ID" value="NZ_SHNN01000002.1"/>
</dbReference>